<dbReference type="AlphaFoldDB" id="A0A974S022"/>
<dbReference type="GO" id="GO:0008253">
    <property type="term" value="F:5'-nucleotidase activity"/>
    <property type="evidence" value="ECO:0007669"/>
    <property type="project" value="InterPro"/>
</dbReference>
<dbReference type="Proteomes" id="UP000595254">
    <property type="component" value="Chromosome"/>
</dbReference>
<dbReference type="KEGG" id="ppsr:I6J18_20520"/>
<comment type="similarity">
    <text evidence="1 3">Belongs to the 5'(3')-deoxyribonucleotidase family.</text>
</comment>
<dbReference type="RefSeq" id="WP_040376638.1">
    <property type="nucleotide sequence ID" value="NZ_CP068053.1"/>
</dbReference>
<dbReference type="PIRSF" id="PIRSF021362">
    <property type="entry name" value="UCP021362_HAD"/>
    <property type="match status" value="1"/>
</dbReference>
<organism evidence="5 6">
    <name type="scientific">Peribacillus psychrosaccharolyticus</name>
    <name type="common">Bacillus psychrosaccharolyticus</name>
    <dbReference type="NCBI Taxonomy" id="1407"/>
    <lineage>
        <taxon>Bacteria</taxon>
        <taxon>Bacillati</taxon>
        <taxon>Bacillota</taxon>
        <taxon>Bacilli</taxon>
        <taxon>Bacillales</taxon>
        <taxon>Bacillaceae</taxon>
        <taxon>Peribacillus</taxon>
    </lineage>
</organism>
<dbReference type="EC" id="3.1.3.-" evidence="3"/>
<dbReference type="InterPro" id="IPR009206">
    <property type="entry name" value="Nucleotidase_putative"/>
</dbReference>
<gene>
    <name evidence="5" type="ORF">I6J18_20520</name>
</gene>
<dbReference type="PANTHER" id="PTHR35134:SF2">
    <property type="entry name" value="NUCLEOTIDASE YQFW-RELATED"/>
    <property type="match status" value="1"/>
</dbReference>
<reference evidence="5 6" key="1">
    <citation type="submission" date="2021-01" db="EMBL/GenBank/DDBJ databases">
        <title>FDA dAtabase for Regulatory Grade micrObial Sequences (FDA-ARGOS): Supporting development and validation of Infectious Disease Dx tests.</title>
        <authorList>
            <person name="Nelson B."/>
            <person name="Plummer A."/>
            <person name="Tallon L."/>
            <person name="Sadzewicz L."/>
            <person name="Zhao X."/>
            <person name="Boylan J."/>
            <person name="Ott S."/>
            <person name="Bowen H."/>
            <person name="Vavikolanu K."/>
            <person name="Mehta A."/>
            <person name="Aluvathingal J."/>
            <person name="Nadendla S."/>
            <person name="Myers T."/>
            <person name="Yan Y."/>
            <person name="Sichtig H."/>
        </authorList>
    </citation>
    <scope>NUCLEOTIDE SEQUENCE [LARGE SCALE GENOMIC DNA]</scope>
    <source>
        <strain evidence="5 6">FDAARGOS_1161</strain>
    </source>
</reference>
<keyword evidence="2 3" id="KW-0378">Hydrolase</keyword>
<dbReference type="SUPFAM" id="SSF56784">
    <property type="entry name" value="HAD-like"/>
    <property type="match status" value="1"/>
</dbReference>
<evidence type="ECO:0000313" key="5">
    <source>
        <dbReference type="EMBL" id="QQS99937.1"/>
    </source>
</evidence>
<evidence type="ECO:0000256" key="3">
    <source>
        <dbReference type="PIRNR" id="PIRNR021362"/>
    </source>
</evidence>
<feature type="active site" description="Proton donor" evidence="4">
    <location>
        <position position="10"/>
    </location>
</feature>
<evidence type="ECO:0000256" key="1">
    <source>
        <dbReference type="ARBA" id="ARBA00009589"/>
    </source>
</evidence>
<dbReference type="InterPro" id="IPR010708">
    <property type="entry name" value="5'(3')-deoxyribonucleotidase"/>
</dbReference>
<evidence type="ECO:0000256" key="4">
    <source>
        <dbReference type="PIRSR" id="PIRSR610708-1"/>
    </source>
</evidence>
<protein>
    <recommendedName>
        <fullName evidence="3">Nucleotidase</fullName>
        <ecNumber evidence="3">3.1.3.-</ecNumber>
    </recommendedName>
</protein>
<dbReference type="InterPro" id="IPR023214">
    <property type="entry name" value="HAD_sf"/>
</dbReference>
<evidence type="ECO:0000313" key="6">
    <source>
        <dbReference type="Proteomes" id="UP000595254"/>
    </source>
</evidence>
<evidence type="ECO:0000256" key="2">
    <source>
        <dbReference type="ARBA" id="ARBA00022801"/>
    </source>
</evidence>
<name>A0A974S022_PERPY</name>
<dbReference type="Gene3D" id="3.40.50.1000">
    <property type="entry name" value="HAD superfamily/HAD-like"/>
    <property type="match status" value="1"/>
</dbReference>
<sequence>MKKRFGIDIDGTITRPDTMVPYLNKAFNLALTYEEINTYDLNPFVDVSPSEFAAWFHDSEPMIYSESLLVDGARECLERFEQYADLYFISARRKELMDVTETWFSTNELRYHQIDLIGSHNKIEMAKKLNIDLFFEDKHDNAVTISEECQIPVILFNTPYNLGPVPEQVIRVNHWFEARKWVENWLKETKMPE</sequence>
<proteinExistence type="inferred from homology"/>
<keyword evidence="6" id="KW-1185">Reference proteome</keyword>
<feature type="active site" description="Nucleophile" evidence="4">
    <location>
        <position position="8"/>
    </location>
</feature>
<dbReference type="GO" id="GO:0009264">
    <property type="term" value="P:deoxyribonucleotide catabolic process"/>
    <property type="evidence" value="ECO:0007669"/>
    <property type="project" value="InterPro"/>
</dbReference>
<dbReference type="Pfam" id="PF06941">
    <property type="entry name" value="NT5C"/>
    <property type="match status" value="1"/>
</dbReference>
<dbReference type="EMBL" id="CP068053">
    <property type="protein sequence ID" value="QQS99937.1"/>
    <property type="molecule type" value="Genomic_DNA"/>
</dbReference>
<dbReference type="PANTHER" id="PTHR35134">
    <property type="entry name" value="NUCLEOTIDASE YQFW-RELATED"/>
    <property type="match status" value="1"/>
</dbReference>
<dbReference type="InterPro" id="IPR036412">
    <property type="entry name" value="HAD-like_sf"/>
</dbReference>
<dbReference type="InterPro" id="IPR052419">
    <property type="entry name" value="5_3-deoxyribonucleotidase-like"/>
</dbReference>
<accession>A0A974S022</accession>